<dbReference type="RefSeq" id="WP_129048675.1">
    <property type="nucleotide sequence ID" value="NZ_SDHX01000002.1"/>
</dbReference>
<organism evidence="1 2">
    <name type="scientific">Oleiharenicola lentus</name>
    <dbReference type="NCBI Taxonomy" id="2508720"/>
    <lineage>
        <taxon>Bacteria</taxon>
        <taxon>Pseudomonadati</taxon>
        <taxon>Verrucomicrobiota</taxon>
        <taxon>Opitutia</taxon>
        <taxon>Opitutales</taxon>
        <taxon>Opitutaceae</taxon>
        <taxon>Oleiharenicola</taxon>
    </lineage>
</organism>
<keyword evidence="2" id="KW-1185">Reference proteome</keyword>
<dbReference type="EMBL" id="SDHX01000002">
    <property type="protein sequence ID" value="RXK53087.1"/>
    <property type="molecule type" value="Genomic_DNA"/>
</dbReference>
<evidence type="ECO:0000313" key="2">
    <source>
        <dbReference type="Proteomes" id="UP000290218"/>
    </source>
</evidence>
<name>A0A4Q1C3Y7_9BACT</name>
<dbReference type="PANTHER" id="PTHR43737">
    <property type="entry name" value="BLL7424 PROTEIN"/>
    <property type="match status" value="1"/>
</dbReference>
<dbReference type="SUPFAM" id="SSF53649">
    <property type="entry name" value="Alkaline phosphatase-like"/>
    <property type="match status" value="1"/>
</dbReference>
<dbReference type="PANTHER" id="PTHR43737:SF1">
    <property type="entry name" value="DUF1501 DOMAIN-CONTAINING PROTEIN"/>
    <property type="match status" value="1"/>
</dbReference>
<dbReference type="InterPro" id="IPR010869">
    <property type="entry name" value="DUF1501"/>
</dbReference>
<protein>
    <submittedName>
        <fullName evidence="1">DUF1501 domain-containing protein</fullName>
    </submittedName>
</protein>
<dbReference type="AlphaFoldDB" id="A0A4Q1C3Y7"/>
<dbReference type="PROSITE" id="PS51318">
    <property type="entry name" value="TAT"/>
    <property type="match status" value="1"/>
</dbReference>
<dbReference type="Proteomes" id="UP000290218">
    <property type="component" value="Unassembled WGS sequence"/>
</dbReference>
<evidence type="ECO:0000313" key="1">
    <source>
        <dbReference type="EMBL" id="RXK53087.1"/>
    </source>
</evidence>
<sequence>MPHDEHAHHYHGHHPCLGVSTDIEDYFLTRRQFLSRVGLGLGALGAATFLGPTDLFGASSPTGLAPAGNPLAPKLPHFPGKAKAVIHIFAQGAPSHVDTWDYKPALNRLDGKSLGTDGGVAMGSPFAFQRYGQSGLEVSELFAKTAAHADDLTVVRSMFTDIPAHDVATTFMNTGSVRITKPSLGSWVVYGLGSENQNLPGFISLRGNRLPVGGANGYGSAFLPGIYQGTSVNTTARNVQQMIQNIRNSYVSKPEQRRQLDFVHQLNELHAQNLQRDAALESRLETAEIAFRMQAEATDVFDINKEPADTRAAYGDTAQGRQLLIARRLVERGVRFVQVWHDGWDHHDDLEDRITQKAGEIDQPLAALLADLKLRGLLDSTLVIWGGEFGRKPTRDRNGGDSPGRDHNAKAFSLVLAGGGVKRGHVHGDTDETGAEAVKDKVHVHDLHATVLHCLGFDHTKLTYRHNGRDFRLTDVAGNVVKPILA</sequence>
<accession>A0A4Q1C3Y7</accession>
<dbReference type="InterPro" id="IPR006311">
    <property type="entry name" value="TAT_signal"/>
</dbReference>
<dbReference type="InterPro" id="IPR017850">
    <property type="entry name" value="Alkaline_phosphatase_core_sf"/>
</dbReference>
<reference evidence="1 2" key="1">
    <citation type="submission" date="2019-01" db="EMBL/GenBank/DDBJ databases">
        <title>Lacunisphaera sp. strain TWA-58.</title>
        <authorList>
            <person name="Chen W.-M."/>
        </authorList>
    </citation>
    <scope>NUCLEOTIDE SEQUENCE [LARGE SCALE GENOMIC DNA]</scope>
    <source>
        <strain evidence="1 2">TWA-58</strain>
    </source>
</reference>
<dbReference type="Pfam" id="PF07394">
    <property type="entry name" value="DUF1501"/>
    <property type="match status" value="1"/>
</dbReference>
<gene>
    <name evidence="1" type="ORF">ESB00_15365</name>
</gene>
<proteinExistence type="predicted"/>
<comment type="caution">
    <text evidence="1">The sequence shown here is derived from an EMBL/GenBank/DDBJ whole genome shotgun (WGS) entry which is preliminary data.</text>
</comment>
<dbReference type="OrthoDB" id="127923at2"/>